<dbReference type="EMBL" id="JACHJQ010000012">
    <property type="protein sequence ID" value="MBB4912304.1"/>
    <property type="molecule type" value="Genomic_DNA"/>
</dbReference>
<accession>A0A7W7QFC3</accession>
<protein>
    <submittedName>
        <fullName evidence="1">Uncharacterized protein</fullName>
    </submittedName>
</protein>
<evidence type="ECO:0000313" key="2">
    <source>
        <dbReference type="Proteomes" id="UP000520767"/>
    </source>
</evidence>
<name>A0A7W7QFC3_9PSEU</name>
<sequence>MGALADAGLDARASVDPSPETKTTYLALLTVDAERTLVTVVGSVAEPV</sequence>
<keyword evidence="2" id="KW-1185">Reference proteome</keyword>
<comment type="caution">
    <text evidence="1">The sequence shown here is derived from an EMBL/GenBank/DDBJ whole genome shotgun (WGS) entry which is preliminary data.</text>
</comment>
<dbReference type="Proteomes" id="UP000520767">
    <property type="component" value="Unassembled WGS sequence"/>
</dbReference>
<proteinExistence type="predicted"/>
<dbReference type="AlphaFoldDB" id="A0A7W7QFC3"/>
<evidence type="ECO:0000313" key="1">
    <source>
        <dbReference type="EMBL" id="MBB4912304.1"/>
    </source>
</evidence>
<reference evidence="1 2" key="1">
    <citation type="submission" date="2020-08" db="EMBL/GenBank/DDBJ databases">
        <title>Genomic Encyclopedia of Type Strains, Phase III (KMG-III): the genomes of soil and plant-associated and newly described type strains.</title>
        <authorList>
            <person name="Whitman W."/>
        </authorList>
    </citation>
    <scope>NUCLEOTIDE SEQUENCE [LARGE SCALE GENOMIC DNA]</scope>
    <source>
        <strain evidence="1 2">CECT 8960</strain>
    </source>
</reference>
<gene>
    <name evidence="1" type="ORF">FHR82_008575</name>
</gene>
<organism evidence="1 2">
    <name type="scientific">Actinophytocola algeriensis</name>
    <dbReference type="NCBI Taxonomy" id="1768010"/>
    <lineage>
        <taxon>Bacteria</taxon>
        <taxon>Bacillati</taxon>
        <taxon>Actinomycetota</taxon>
        <taxon>Actinomycetes</taxon>
        <taxon>Pseudonocardiales</taxon>
        <taxon>Pseudonocardiaceae</taxon>
    </lineage>
</organism>
<dbReference type="RefSeq" id="WP_184816302.1">
    <property type="nucleotide sequence ID" value="NZ_JACHJQ010000012.1"/>
</dbReference>